<evidence type="ECO:0008006" key="4">
    <source>
        <dbReference type="Google" id="ProtNLM"/>
    </source>
</evidence>
<feature type="transmembrane region" description="Helical" evidence="1">
    <location>
        <begin position="129"/>
        <end position="149"/>
    </location>
</feature>
<organism evidence="2 3">
    <name type="scientific">Dawidia cretensis</name>
    <dbReference type="NCBI Taxonomy" id="2782350"/>
    <lineage>
        <taxon>Bacteria</taxon>
        <taxon>Pseudomonadati</taxon>
        <taxon>Bacteroidota</taxon>
        <taxon>Cytophagia</taxon>
        <taxon>Cytophagales</taxon>
        <taxon>Chryseotaleaceae</taxon>
        <taxon>Dawidia</taxon>
    </lineage>
</organism>
<protein>
    <recommendedName>
        <fullName evidence="4">DUF2306 domain-containing protein</fullName>
    </recommendedName>
</protein>
<comment type="caution">
    <text evidence="2">The sequence shown here is derived from an EMBL/GenBank/DDBJ whole genome shotgun (WGS) entry which is preliminary data.</text>
</comment>
<evidence type="ECO:0000313" key="2">
    <source>
        <dbReference type="EMBL" id="MBT1712278.1"/>
    </source>
</evidence>
<gene>
    <name evidence="2" type="ORF">KK062_28810</name>
</gene>
<feature type="transmembrane region" description="Helical" evidence="1">
    <location>
        <begin position="67"/>
        <end position="87"/>
    </location>
</feature>
<feature type="transmembrane region" description="Helical" evidence="1">
    <location>
        <begin position="42"/>
        <end position="61"/>
    </location>
</feature>
<dbReference type="Proteomes" id="UP001319080">
    <property type="component" value="Unassembled WGS sequence"/>
</dbReference>
<feature type="transmembrane region" description="Helical" evidence="1">
    <location>
        <begin position="6"/>
        <end position="30"/>
    </location>
</feature>
<feature type="transmembrane region" description="Helical" evidence="1">
    <location>
        <begin position="192"/>
        <end position="210"/>
    </location>
</feature>
<feature type="transmembrane region" description="Helical" evidence="1">
    <location>
        <begin position="161"/>
        <end position="186"/>
    </location>
</feature>
<keyword evidence="3" id="KW-1185">Reference proteome</keyword>
<keyword evidence="1" id="KW-1133">Transmembrane helix</keyword>
<reference evidence="2 3" key="1">
    <citation type="submission" date="2021-05" db="EMBL/GenBank/DDBJ databases">
        <title>A Polyphasic approach of four new species of the genus Ohtaekwangia: Ohtaekwangia histidinii sp. nov., Ohtaekwangia cretensis sp. nov., Ohtaekwangia indiensis sp. nov., Ohtaekwangia reichenbachii sp. nov. from diverse environment.</title>
        <authorList>
            <person name="Octaviana S."/>
        </authorList>
    </citation>
    <scope>NUCLEOTIDE SEQUENCE [LARGE SCALE GENOMIC DNA]</scope>
    <source>
        <strain evidence="2 3">PWU5</strain>
    </source>
</reference>
<accession>A0AAP2E4S6</accession>
<sequence length="222" mass="24466">MNFELFLRATLIVHIAGGTAALVSGLVAMLTQKGGKAHRRAGIVYFVGMSAVFVSAVILSIARNNVFLLLVGFFSYYLTARGYRILYLKNLPAGQKPTAVDWLITGVAGLFILTLVGWGITLLTVGERMGIVALVFGGIGAVFVRKDVVQFFRRPQEKMHWWYGHISSMGGSYISAVTAFIVVNIRLAEFQWVLWIVPSIVGTVLITRTIRFYKTKFNGKAA</sequence>
<dbReference type="EMBL" id="JAHESE010000057">
    <property type="protein sequence ID" value="MBT1712278.1"/>
    <property type="molecule type" value="Genomic_DNA"/>
</dbReference>
<name>A0AAP2E4S6_9BACT</name>
<evidence type="ECO:0000313" key="3">
    <source>
        <dbReference type="Proteomes" id="UP001319080"/>
    </source>
</evidence>
<proteinExistence type="predicted"/>
<dbReference type="AlphaFoldDB" id="A0AAP2E4S6"/>
<dbReference type="RefSeq" id="WP_254087844.1">
    <property type="nucleotide sequence ID" value="NZ_JAHESE010000057.1"/>
</dbReference>
<keyword evidence="1" id="KW-0812">Transmembrane</keyword>
<evidence type="ECO:0000256" key="1">
    <source>
        <dbReference type="SAM" id="Phobius"/>
    </source>
</evidence>
<keyword evidence="1" id="KW-0472">Membrane</keyword>
<feature type="transmembrane region" description="Helical" evidence="1">
    <location>
        <begin position="99"/>
        <end position="123"/>
    </location>
</feature>